<sequence length="261" mass="27586">MTSNRLAGRTAIVTGGASGLGRAMAARFVEEGARVVITDINAAAGNEAAAEVGAQFMVQDVVEEGQWEGLFRDLAAQGLSPDILVNNAGFADAGLGVLFEDIDIDEVRRIYTVNFEGTLLGCKHAIRQMKSRGGAIINMSSIGALVPVPFIAAYGASKAAVRHLTQSVALYCAQQGYRIRCNSIHPGQIQTPMHNRLVAATAVQHGVTPEQAEAQFRSLIPMGEFGQVEDVASAAVYLASDESRHVTGDRILVDGGMMLTS</sequence>
<dbReference type="FunFam" id="3.40.50.720:FF:000084">
    <property type="entry name" value="Short-chain dehydrogenase reductase"/>
    <property type="match status" value="1"/>
</dbReference>
<dbReference type="EC" id="1.1.1.47" evidence="3"/>
<accession>A0A6C0U1K4</accession>
<name>A0A6C0U1K4_9GAMM</name>
<dbReference type="Proteomes" id="UP000477680">
    <property type="component" value="Chromosome"/>
</dbReference>
<evidence type="ECO:0000313" key="4">
    <source>
        <dbReference type="Proteomes" id="UP000477680"/>
    </source>
</evidence>
<dbReference type="PRINTS" id="PR00080">
    <property type="entry name" value="SDRFAMILY"/>
</dbReference>
<dbReference type="KEGG" id="kim:G3T16_08455"/>
<evidence type="ECO:0000313" key="3">
    <source>
        <dbReference type="EMBL" id="QIB65429.1"/>
    </source>
</evidence>
<dbReference type="AlphaFoldDB" id="A0A6C0U1K4"/>
<dbReference type="PANTHER" id="PTHR43477">
    <property type="entry name" value="DIHYDROANTICAPSIN 7-DEHYDROGENASE"/>
    <property type="match status" value="1"/>
</dbReference>
<dbReference type="RefSeq" id="WP_163494668.1">
    <property type="nucleotide sequence ID" value="NZ_CP048711.1"/>
</dbReference>
<dbReference type="GO" id="GO:0047936">
    <property type="term" value="F:glucose 1-dehydrogenase [NAD(P)+] activity"/>
    <property type="evidence" value="ECO:0007669"/>
    <property type="project" value="UniProtKB-EC"/>
</dbReference>
<comment type="similarity">
    <text evidence="1">Belongs to the short-chain dehydrogenases/reductases (SDR) family.</text>
</comment>
<dbReference type="NCBIfam" id="NF005559">
    <property type="entry name" value="PRK07231.1"/>
    <property type="match status" value="1"/>
</dbReference>
<dbReference type="PRINTS" id="PR00081">
    <property type="entry name" value="GDHRDH"/>
</dbReference>
<dbReference type="EMBL" id="CP048711">
    <property type="protein sequence ID" value="QIB65429.1"/>
    <property type="molecule type" value="Genomic_DNA"/>
</dbReference>
<organism evidence="3 4">
    <name type="scientific">Kineobactrum salinum</name>
    <dbReference type="NCBI Taxonomy" id="2708301"/>
    <lineage>
        <taxon>Bacteria</taxon>
        <taxon>Pseudomonadati</taxon>
        <taxon>Pseudomonadota</taxon>
        <taxon>Gammaproteobacteria</taxon>
        <taxon>Cellvibrionales</taxon>
        <taxon>Halieaceae</taxon>
        <taxon>Kineobactrum</taxon>
    </lineage>
</organism>
<dbReference type="PROSITE" id="PS00061">
    <property type="entry name" value="ADH_SHORT"/>
    <property type="match status" value="1"/>
</dbReference>
<keyword evidence="4" id="KW-1185">Reference proteome</keyword>
<dbReference type="Gene3D" id="3.40.50.720">
    <property type="entry name" value="NAD(P)-binding Rossmann-like Domain"/>
    <property type="match status" value="1"/>
</dbReference>
<dbReference type="InterPro" id="IPR020904">
    <property type="entry name" value="Sc_DH/Rdtase_CS"/>
</dbReference>
<evidence type="ECO:0000256" key="1">
    <source>
        <dbReference type="ARBA" id="ARBA00006484"/>
    </source>
</evidence>
<dbReference type="InterPro" id="IPR002347">
    <property type="entry name" value="SDR_fam"/>
</dbReference>
<keyword evidence="2 3" id="KW-0560">Oxidoreductase</keyword>
<dbReference type="InterPro" id="IPR036291">
    <property type="entry name" value="NAD(P)-bd_dom_sf"/>
</dbReference>
<protein>
    <submittedName>
        <fullName evidence="3">Glucose 1-dehydrogenase</fullName>
        <ecNumber evidence="3">1.1.1.47</ecNumber>
    </submittedName>
</protein>
<evidence type="ECO:0000256" key="2">
    <source>
        <dbReference type="ARBA" id="ARBA00023002"/>
    </source>
</evidence>
<reference evidence="3 4" key="1">
    <citation type="submission" date="2020-02" db="EMBL/GenBank/DDBJ databases">
        <title>Genome sequencing for Kineobactrum sp. M2.</title>
        <authorList>
            <person name="Park S.-J."/>
        </authorList>
    </citation>
    <scope>NUCLEOTIDE SEQUENCE [LARGE SCALE GENOMIC DNA]</scope>
    <source>
        <strain evidence="3 4">M2</strain>
    </source>
</reference>
<dbReference type="InterPro" id="IPR051122">
    <property type="entry name" value="SDR_DHRS6-like"/>
</dbReference>
<dbReference type="PANTHER" id="PTHR43477:SF1">
    <property type="entry name" value="DIHYDROANTICAPSIN 7-DEHYDROGENASE"/>
    <property type="match status" value="1"/>
</dbReference>
<dbReference type="Pfam" id="PF13561">
    <property type="entry name" value="adh_short_C2"/>
    <property type="match status" value="1"/>
</dbReference>
<proteinExistence type="inferred from homology"/>
<gene>
    <name evidence="3" type="ORF">G3T16_08455</name>
</gene>
<dbReference type="SUPFAM" id="SSF51735">
    <property type="entry name" value="NAD(P)-binding Rossmann-fold domains"/>
    <property type="match status" value="1"/>
</dbReference>